<evidence type="ECO:0000313" key="3">
    <source>
        <dbReference type="Proteomes" id="UP000823405"/>
    </source>
</evidence>
<organism evidence="2 3">
    <name type="scientific">Linnemannia gamsii</name>
    <dbReference type="NCBI Taxonomy" id="64522"/>
    <lineage>
        <taxon>Eukaryota</taxon>
        <taxon>Fungi</taxon>
        <taxon>Fungi incertae sedis</taxon>
        <taxon>Mucoromycota</taxon>
        <taxon>Mortierellomycotina</taxon>
        <taxon>Mortierellomycetes</taxon>
        <taxon>Mortierellales</taxon>
        <taxon>Mortierellaceae</taxon>
        <taxon>Linnemannia</taxon>
    </lineage>
</organism>
<evidence type="ECO:0000256" key="1">
    <source>
        <dbReference type="SAM" id="MobiDB-lite"/>
    </source>
</evidence>
<feature type="compositionally biased region" description="Basic and acidic residues" evidence="1">
    <location>
        <begin position="1"/>
        <end position="10"/>
    </location>
</feature>
<protein>
    <recommendedName>
        <fullName evidence="4">Mediator complex subunit 11</fullName>
    </recommendedName>
</protein>
<dbReference type="EMBL" id="JAAAIN010000069">
    <property type="protein sequence ID" value="KAG0321276.1"/>
    <property type="molecule type" value="Genomic_DNA"/>
</dbReference>
<evidence type="ECO:0008006" key="4">
    <source>
        <dbReference type="Google" id="ProtNLM"/>
    </source>
</evidence>
<dbReference type="OrthoDB" id="5418434at2759"/>
<accession>A0A9P6UVL9</accession>
<evidence type="ECO:0000313" key="2">
    <source>
        <dbReference type="EMBL" id="KAG0321276.1"/>
    </source>
</evidence>
<dbReference type="Proteomes" id="UP000823405">
    <property type="component" value="Unassembled WGS sequence"/>
</dbReference>
<sequence>MENLDPRDTDMASPPSTFHSSQPSSSQPASTSTSTPAPASLPAESQQKQTKAPRTRKTVNDGYIYHPYEEYSQTDRGSQGGNDGGDSTVNDSQASATRILELRGLERRIIQLLETAGQAIQILSGEDDPEDAGPILMEASGDSTKASQMIENYASQKAQQFEVLAAGYATLVPFKNVVYGEEKELETWLNAVDVLKESTDGLIEKVEREYLGVNRNKDESMQGSDSAPPAATAAVSADA</sequence>
<keyword evidence="3" id="KW-1185">Reference proteome</keyword>
<reference evidence="2" key="1">
    <citation type="journal article" date="2020" name="Fungal Divers.">
        <title>Resolving the Mortierellaceae phylogeny through synthesis of multi-gene phylogenetics and phylogenomics.</title>
        <authorList>
            <person name="Vandepol N."/>
            <person name="Liber J."/>
            <person name="Desiro A."/>
            <person name="Na H."/>
            <person name="Kennedy M."/>
            <person name="Barry K."/>
            <person name="Grigoriev I.V."/>
            <person name="Miller A.N."/>
            <person name="O'Donnell K."/>
            <person name="Stajich J.E."/>
            <person name="Bonito G."/>
        </authorList>
    </citation>
    <scope>NUCLEOTIDE SEQUENCE</scope>
    <source>
        <strain evidence="2">NVP60</strain>
    </source>
</reference>
<name>A0A9P6UVL9_9FUNG</name>
<feature type="region of interest" description="Disordered" evidence="1">
    <location>
        <begin position="214"/>
        <end position="239"/>
    </location>
</feature>
<feature type="compositionally biased region" description="Low complexity" evidence="1">
    <location>
        <begin position="13"/>
        <end position="45"/>
    </location>
</feature>
<gene>
    <name evidence="2" type="ORF">BGZ97_011706</name>
</gene>
<feature type="region of interest" description="Disordered" evidence="1">
    <location>
        <begin position="1"/>
        <end position="91"/>
    </location>
</feature>
<comment type="caution">
    <text evidence="2">The sequence shown here is derived from an EMBL/GenBank/DDBJ whole genome shotgun (WGS) entry which is preliminary data.</text>
</comment>
<feature type="compositionally biased region" description="Low complexity" evidence="1">
    <location>
        <begin position="224"/>
        <end position="239"/>
    </location>
</feature>
<proteinExistence type="predicted"/>
<dbReference type="AlphaFoldDB" id="A0A9P6UVL9"/>